<comment type="similarity">
    <text evidence="2 6">Belongs to the RdgC family.</text>
</comment>
<keyword evidence="4 6" id="KW-0963">Cytoplasm</keyword>
<organism evidence="7 8">
    <name type="scientific">Actinobacillus minor 202</name>
    <dbReference type="NCBI Taxonomy" id="591023"/>
    <lineage>
        <taxon>Bacteria</taxon>
        <taxon>Pseudomonadati</taxon>
        <taxon>Pseudomonadota</taxon>
        <taxon>Gammaproteobacteria</taxon>
        <taxon>Pasteurellales</taxon>
        <taxon>Pasteurellaceae</taxon>
        <taxon>Actinobacillus</taxon>
    </lineage>
</organism>
<name>A0ABM9YTG5_9PAST</name>
<dbReference type="HAMAP" id="MF_00194">
    <property type="entry name" value="RdgC"/>
    <property type="match status" value="1"/>
</dbReference>
<evidence type="ECO:0000256" key="3">
    <source>
        <dbReference type="ARBA" id="ARBA00022296"/>
    </source>
</evidence>
<dbReference type="PANTHER" id="PTHR38103:SF1">
    <property type="entry name" value="RECOMBINATION-ASSOCIATED PROTEIN RDGC"/>
    <property type="match status" value="1"/>
</dbReference>
<evidence type="ECO:0000313" key="8">
    <source>
        <dbReference type="Proteomes" id="UP000003394"/>
    </source>
</evidence>
<dbReference type="PANTHER" id="PTHR38103">
    <property type="entry name" value="RECOMBINATION-ASSOCIATED PROTEIN RDGC"/>
    <property type="match status" value="1"/>
</dbReference>
<dbReference type="InterPro" id="IPR007476">
    <property type="entry name" value="RdgC"/>
</dbReference>
<sequence length="308" mass="35340">MTYQVNFWFKNVMIYRLTSELALNESELEAQLQQTKFTPCQQSDMQKFGWSQPLAGSDLHYFSQGKQFLLVSHKEEKLLPANVVKQETEARIKELEAKEARQLKKTEKQAVKDQVVSVLLPRAFSKHQFTAIWLDLENQLVYVDAASAKRAEDTLALLRKTLGSLPVVPLSFILPPAEVMTNWIAKGHTPAWVTLLEEAELKSFETESVIRCKRQDLESEEITPHLQAGKFITKLAIDWENHFSCVLNEDGTLSRVKFADEIREKNDDILKEDIAQRFDADFLLMTEELKLFTQKISEEFGGIKEGMA</sequence>
<evidence type="ECO:0000256" key="5">
    <source>
        <dbReference type="ARBA" id="ARBA00023172"/>
    </source>
</evidence>
<accession>A0ABM9YTG5</accession>
<evidence type="ECO:0000313" key="7">
    <source>
        <dbReference type="EMBL" id="EEV24630.1"/>
    </source>
</evidence>
<dbReference type="Pfam" id="PF04381">
    <property type="entry name" value="RdgC"/>
    <property type="match status" value="1"/>
</dbReference>
<gene>
    <name evidence="6 7" type="primary">rdgC</name>
    <name evidence="7" type="ORF">AM202_00350</name>
</gene>
<dbReference type="Proteomes" id="UP000003394">
    <property type="component" value="Unassembled WGS sequence"/>
</dbReference>
<dbReference type="NCBIfam" id="NF001464">
    <property type="entry name" value="PRK00321.1-5"/>
    <property type="match status" value="1"/>
</dbReference>
<dbReference type="NCBIfam" id="NF001462">
    <property type="entry name" value="PRK00321.1-3"/>
    <property type="match status" value="1"/>
</dbReference>
<evidence type="ECO:0000256" key="1">
    <source>
        <dbReference type="ARBA" id="ARBA00004453"/>
    </source>
</evidence>
<dbReference type="EMBL" id="ACFT01000069">
    <property type="protein sequence ID" value="EEV24630.1"/>
    <property type="molecule type" value="Genomic_DNA"/>
</dbReference>
<evidence type="ECO:0000256" key="6">
    <source>
        <dbReference type="HAMAP-Rule" id="MF_00194"/>
    </source>
</evidence>
<evidence type="ECO:0000256" key="2">
    <source>
        <dbReference type="ARBA" id="ARBA00008657"/>
    </source>
</evidence>
<comment type="subcellular location">
    <subcellularLocation>
        <location evidence="1 6">Cytoplasm</location>
        <location evidence="1 6">Nucleoid</location>
    </subcellularLocation>
</comment>
<reference evidence="7 8" key="1">
    <citation type="journal article" date="2010" name="Vet. Microbiol.">
        <title>Production of haemolysins by strains of the Actinobacillus minor/porcitonsillarum complex.</title>
        <authorList>
            <person name="Arya G."/>
            <person name="Niven D.F."/>
        </authorList>
    </citation>
    <scope>NUCLEOTIDE SEQUENCE [LARGE SCALE GENOMIC DNA]</scope>
    <source>
        <strain evidence="8">strain 202</strain>
    </source>
</reference>
<keyword evidence="5 6" id="KW-0233">DNA recombination</keyword>
<keyword evidence="8" id="KW-1185">Reference proteome</keyword>
<dbReference type="RefSeq" id="WP_005820024.1">
    <property type="nucleotide sequence ID" value="NZ_ACFT01000069.1"/>
</dbReference>
<comment type="function">
    <text evidence="6">May be involved in recombination.</text>
</comment>
<evidence type="ECO:0000256" key="4">
    <source>
        <dbReference type="ARBA" id="ARBA00022490"/>
    </source>
</evidence>
<comment type="caution">
    <text evidence="7">The sequence shown here is derived from an EMBL/GenBank/DDBJ whole genome shotgun (WGS) entry which is preliminary data.</text>
</comment>
<proteinExistence type="inferred from homology"/>
<protein>
    <recommendedName>
        <fullName evidence="3 6">Recombination-associated protein RdgC</fullName>
    </recommendedName>
</protein>